<sequence>MRQEILKDLYTATEKRLADRAVEIAKNNRQHWIGQYEPILNQLPDGLIAKYPSYHVNIQYPWDRTFSKGDLKTSQVPRFADDAWENIDYIQEKWQITFPVPIANPVNENNSGYTEAETQELHSEMYEDAEKLCKEKITLIREKSRMQNYLQDLTTKNRTHKQLREVLPSNLHRYLPPETVRSKSVKKEARHVEAPDFLGERQTINLLEDN</sequence>
<gene>
    <name evidence="1" type="ORF">METZ01_LOCUS154924</name>
</gene>
<protein>
    <submittedName>
        <fullName evidence="1">Uncharacterized protein</fullName>
    </submittedName>
</protein>
<dbReference type="AlphaFoldDB" id="A0A382AKI6"/>
<evidence type="ECO:0000313" key="1">
    <source>
        <dbReference type="EMBL" id="SVB02070.1"/>
    </source>
</evidence>
<organism evidence="1">
    <name type="scientific">marine metagenome</name>
    <dbReference type="NCBI Taxonomy" id="408172"/>
    <lineage>
        <taxon>unclassified sequences</taxon>
        <taxon>metagenomes</taxon>
        <taxon>ecological metagenomes</taxon>
    </lineage>
</organism>
<reference evidence="1" key="1">
    <citation type="submission" date="2018-05" db="EMBL/GenBank/DDBJ databases">
        <authorList>
            <person name="Lanie J.A."/>
            <person name="Ng W.-L."/>
            <person name="Kazmierczak K.M."/>
            <person name="Andrzejewski T.M."/>
            <person name="Davidsen T.M."/>
            <person name="Wayne K.J."/>
            <person name="Tettelin H."/>
            <person name="Glass J.I."/>
            <person name="Rusch D."/>
            <person name="Podicherti R."/>
            <person name="Tsui H.-C.T."/>
            <person name="Winkler M.E."/>
        </authorList>
    </citation>
    <scope>NUCLEOTIDE SEQUENCE</scope>
</reference>
<dbReference type="EMBL" id="UINC01025804">
    <property type="protein sequence ID" value="SVB02070.1"/>
    <property type="molecule type" value="Genomic_DNA"/>
</dbReference>
<accession>A0A382AKI6</accession>
<proteinExistence type="predicted"/>
<name>A0A382AKI6_9ZZZZ</name>